<evidence type="ECO:0000313" key="3">
    <source>
        <dbReference type="Proteomes" id="UP000223311"/>
    </source>
</evidence>
<sequence length="80" mass="8933">MKTTETIIVYTKNACKNCEEVKWALNAANTPYETRNIDEDPTHAAWMADKGYMSAPVTVFPSGKELVGFDMGEFAAELRL</sequence>
<dbReference type="PROSITE" id="PS50404">
    <property type="entry name" value="GST_NTER"/>
    <property type="match status" value="1"/>
</dbReference>
<organism evidence="2 3">
    <name type="scientific">Bacillus wiedmannii</name>
    <dbReference type="NCBI Taxonomy" id="1890302"/>
    <lineage>
        <taxon>Bacteria</taxon>
        <taxon>Bacillati</taxon>
        <taxon>Bacillota</taxon>
        <taxon>Bacilli</taxon>
        <taxon>Bacillales</taxon>
        <taxon>Bacillaceae</taxon>
        <taxon>Bacillus</taxon>
        <taxon>Bacillus cereus group</taxon>
    </lineage>
</organism>
<dbReference type="Gene3D" id="3.40.30.10">
    <property type="entry name" value="Glutaredoxin"/>
    <property type="match status" value="1"/>
</dbReference>
<feature type="domain" description="GST N-terminal" evidence="1">
    <location>
        <begin position="5"/>
        <end position="80"/>
    </location>
</feature>
<dbReference type="InterPro" id="IPR036249">
    <property type="entry name" value="Thioredoxin-like_sf"/>
</dbReference>
<dbReference type="AlphaFoldDB" id="A0A2B5I552"/>
<dbReference type="SUPFAM" id="SSF52833">
    <property type="entry name" value="Thioredoxin-like"/>
    <property type="match status" value="1"/>
</dbReference>
<evidence type="ECO:0000313" key="2">
    <source>
        <dbReference type="EMBL" id="PFZ19537.1"/>
    </source>
</evidence>
<dbReference type="RefSeq" id="WP_098577755.1">
    <property type="nucleotide sequence ID" value="NZ_NVGE01000074.1"/>
</dbReference>
<dbReference type="Pfam" id="PF00462">
    <property type="entry name" value="Glutaredoxin"/>
    <property type="match status" value="1"/>
</dbReference>
<name>A0A2B5I552_9BACI</name>
<dbReference type="PROSITE" id="PS51354">
    <property type="entry name" value="GLUTAREDOXIN_2"/>
    <property type="match status" value="1"/>
</dbReference>
<protein>
    <submittedName>
        <fullName evidence="2">NrdH-redoxin</fullName>
    </submittedName>
</protein>
<comment type="caution">
    <text evidence="2">The sequence shown here is derived from an EMBL/GenBank/DDBJ whole genome shotgun (WGS) entry which is preliminary data.</text>
</comment>
<dbReference type="InterPro" id="IPR002109">
    <property type="entry name" value="Glutaredoxin"/>
</dbReference>
<dbReference type="Proteomes" id="UP000223311">
    <property type="component" value="Unassembled WGS sequence"/>
</dbReference>
<reference evidence="2 3" key="1">
    <citation type="submission" date="2017-09" db="EMBL/GenBank/DDBJ databases">
        <title>Large-scale bioinformatics analysis of Bacillus genomes uncovers conserved roles of natural products in bacterial physiology.</title>
        <authorList>
            <consortium name="Agbiome Team Llc"/>
            <person name="Bleich R.M."/>
            <person name="Grubbs K.J."/>
            <person name="Santa Maria K.C."/>
            <person name="Allen S.E."/>
            <person name="Farag S."/>
            <person name="Shank E.A."/>
            <person name="Bowers A."/>
        </authorList>
    </citation>
    <scope>NUCLEOTIDE SEQUENCE [LARGE SCALE GENOMIC DNA]</scope>
    <source>
        <strain evidence="2 3">AFS080080</strain>
    </source>
</reference>
<proteinExistence type="predicted"/>
<gene>
    <name evidence="2" type="ORF">COL66_29270</name>
</gene>
<dbReference type="CDD" id="cd02976">
    <property type="entry name" value="NrdH"/>
    <property type="match status" value="1"/>
</dbReference>
<accession>A0A2B5I552</accession>
<evidence type="ECO:0000259" key="1">
    <source>
        <dbReference type="PROSITE" id="PS50404"/>
    </source>
</evidence>
<dbReference type="InterPro" id="IPR004045">
    <property type="entry name" value="Glutathione_S-Trfase_N"/>
</dbReference>
<dbReference type="EMBL" id="NVGE01000074">
    <property type="protein sequence ID" value="PFZ19537.1"/>
    <property type="molecule type" value="Genomic_DNA"/>
</dbReference>